<dbReference type="EMBL" id="JABFAC010249602">
    <property type="protein sequence ID" value="MBA0637960.1"/>
    <property type="molecule type" value="Genomic_DNA"/>
</dbReference>
<keyword evidence="2" id="KW-1185">Reference proteome</keyword>
<dbReference type="Proteomes" id="UP000593561">
    <property type="component" value="Unassembled WGS sequence"/>
</dbReference>
<name>A0A7J8TIH0_GOSDV</name>
<gene>
    <name evidence="1" type="ORF">Godav_029214</name>
</gene>
<evidence type="ECO:0000313" key="1">
    <source>
        <dbReference type="EMBL" id="MBA0637960.1"/>
    </source>
</evidence>
<organism evidence="1 2">
    <name type="scientific">Gossypium davidsonii</name>
    <name type="common">Davidson's cotton</name>
    <name type="synonym">Gossypium klotzschianum subsp. davidsonii</name>
    <dbReference type="NCBI Taxonomy" id="34287"/>
    <lineage>
        <taxon>Eukaryota</taxon>
        <taxon>Viridiplantae</taxon>
        <taxon>Streptophyta</taxon>
        <taxon>Embryophyta</taxon>
        <taxon>Tracheophyta</taxon>
        <taxon>Spermatophyta</taxon>
        <taxon>Magnoliopsida</taxon>
        <taxon>eudicotyledons</taxon>
        <taxon>Gunneridae</taxon>
        <taxon>Pentapetalae</taxon>
        <taxon>rosids</taxon>
        <taxon>malvids</taxon>
        <taxon>Malvales</taxon>
        <taxon>Malvaceae</taxon>
        <taxon>Malvoideae</taxon>
        <taxon>Gossypium</taxon>
    </lineage>
</organism>
<comment type="caution">
    <text evidence="1">The sequence shown here is derived from an EMBL/GenBank/DDBJ whole genome shotgun (WGS) entry which is preliminary data.</text>
</comment>
<sequence length="63" mass="7399">MLLLEVCCGINLEIGFWDLISTWVNVCLLRLKYGVSRMGSSYCLIKDIDEQQFRLVILMWSRL</sequence>
<protein>
    <submittedName>
        <fullName evidence="1">Uncharacterized protein</fullName>
    </submittedName>
</protein>
<reference evidence="1 2" key="1">
    <citation type="journal article" date="2019" name="Genome Biol. Evol.">
        <title>Insights into the evolution of the New World diploid cottons (Gossypium, subgenus Houzingenia) based on genome sequencing.</title>
        <authorList>
            <person name="Grover C.E."/>
            <person name="Arick M.A. 2nd"/>
            <person name="Thrash A."/>
            <person name="Conover J.L."/>
            <person name="Sanders W.S."/>
            <person name="Peterson D.G."/>
            <person name="Frelichowski J.E."/>
            <person name="Scheffler J.A."/>
            <person name="Scheffler B.E."/>
            <person name="Wendel J.F."/>
        </authorList>
    </citation>
    <scope>NUCLEOTIDE SEQUENCE [LARGE SCALE GENOMIC DNA]</scope>
    <source>
        <strain evidence="1">27</strain>
        <tissue evidence="1">Leaf</tissue>
    </source>
</reference>
<evidence type="ECO:0000313" key="2">
    <source>
        <dbReference type="Proteomes" id="UP000593561"/>
    </source>
</evidence>
<accession>A0A7J8TIH0</accession>
<proteinExistence type="predicted"/>
<dbReference type="AlphaFoldDB" id="A0A7J8TIH0"/>